<proteinExistence type="predicted"/>
<dbReference type="EMBL" id="NVWI01000004">
    <property type="protein sequence ID" value="PCJ41678.1"/>
    <property type="molecule type" value="Genomic_DNA"/>
</dbReference>
<dbReference type="AlphaFoldDB" id="A0A2A5CDS2"/>
<evidence type="ECO:0000313" key="3">
    <source>
        <dbReference type="Proteomes" id="UP000228987"/>
    </source>
</evidence>
<evidence type="ECO:0000313" key="2">
    <source>
        <dbReference type="EMBL" id="PCJ41678.1"/>
    </source>
</evidence>
<feature type="chain" id="PRO_5012607802" description="DUF4350 domain-containing protein" evidence="1">
    <location>
        <begin position="24"/>
        <end position="308"/>
    </location>
</feature>
<organism evidence="2 3">
    <name type="scientific">SAR86 cluster bacterium</name>
    <dbReference type="NCBI Taxonomy" id="2030880"/>
    <lineage>
        <taxon>Bacteria</taxon>
        <taxon>Pseudomonadati</taxon>
        <taxon>Pseudomonadota</taxon>
        <taxon>Gammaproteobacteria</taxon>
        <taxon>SAR86 cluster</taxon>
    </lineage>
</organism>
<dbReference type="Gene3D" id="3.40.50.880">
    <property type="match status" value="1"/>
</dbReference>
<reference evidence="3" key="1">
    <citation type="submission" date="2017-08" db="EMBL/GenBank/DDBJ databases">
        <title>A dynamic microbial community with high functional redundancy inhabits the cold, oxic subseafloor aquifer.</title>
        <authorList>
            <person name="Tully B.J."/>
            <person name="Wheat C.G."/>
            <person name="Glazer B.T."/>
            <person name="Huber J.A."/>
        </authorList>
    </citation>
    <scope>NUCLEOTIDE SEQUENCE [LARGE SCALE GENOMIC DNA]</scope>
</reference>
<protein>
    <recommendedName>
        <fullName evidence="4">DUF4350 domain-containing protein</fullName>
    </recommendedName>
</protein>
<gene>
    <name evidence="2" type="ORF">COA71_06595</name>
</gene>
<dbReference type="SUPFAM" id="SSF52317">
    <property type="entry name" value="Class I glutamine amidotransferase-like"/>
    <property type="match status" value="1"/>
</dbReference>
<evidence type="ECO:0008006" key="4">
    <source>
        <dbReference type="Google" id="ProtNLM"/>
    </source>
</evidence>
<dbReference type="Proteomes" id="UP000228987">
    <property type="component" value="Unassembled WGS sequence"/>
</dbReference>
<evidence type="ECO:0000256" key="1">
    <source>
        <dbReference type="SAM" id="SignalP"/>
    </source>
</evidence>
<comment type="caution">
    <text evidence="2">The sequence shown here is derived from an EMBL/GenBank/DDBJ whole genome shotgun (WGS) entry which is preliminary data.</text>
</comment>
<feature type="signal peptide" evidence="1">
    <location>
        <begin position="1"/>
        <end position="23"/>
    </location>
</feature>
<accession>A0A2A5CDS2</accession>
<keyword evidence="1" id="KW-0732">Signal</keyword>
<dbReference type="InterPro" id="IPR029062">
    <property type="entry name" value="Class_I_gatase-like"/>
</dbReference>
<name>A0A2A5CDS2_9GAMM</name>
<sequence length="308" mass="33739">MMSRNATYFTPFILFFFVTFAQAQQQSDSSFQFAIALPAFNLDQGPSVCIDQAHFNYHTAVGRYKPYADLLRQDGFRIVTFSSSFNAQTLANCQVLIIANALAESNQADWSYPHPSAFTRMEIRALVNWVRNGGKLLLIADHAPFAGAAADLGAALGLVMVDVYAVQRRNGADVFRRNDNTLKEHAISTGRSSDEAISSVTTFTGQAVRLTGDWQPLLSFAAEAFAYISPQQVFQPQSNQVQGFTVNGWSQAATREWEQGKVVLLGEAAMCSAQISSNGVAMGMNSPQAPQNAQFCLNIMHWLTGVIN</sequence>